<dbReference type="GO" id="GO:0003860">
    <property type="term" value="F:3-hydroxyisobutyryl-CoA hydrolase activity"/>
    <property type="evidence" value="ECO:0007669"/>
    <property type="project" value="UniProtKB-EC"/>
</dbReference>
<dbReference type="GO" id="GO:0005739">
    <property type="term" value="C:mitochondrion"/>
    <property type="evidence" value="ECO:0007669"/>
    <property type="project" value="TreeGrafter"/>
</dbReference>
<evidence type="ECO:0000256" key="1">
    <source>
        <dbReference type="ARBA" id="ARBA00001709"/>
    </source>
</evidence>
<evidence type="ECO:0000313" key="5">
    <source>
        <dbReference type="EMBL" id="KAF8479270.1"/>
    </source>
</evidence>
<feature type="domain" description="Enoyl-CoA hydratase/isomerase" evidence="4">
    <location>
        <begin position="42"/>
        <end position="384"/>
    </location>
</feature>
<proteinExistence type="predicted"/>
<dbReference type="Pfam" id="PF16113">
    <property type="entry name" value="ECH_2"/>
    <property type="match status" value="1"/>
</dbReference>
<evidence type="ECO:0000256" key="3">
    <source>
        <dbReference type="ARBA" id="ARBA00022801"/>
    </source>
</evidence>
<dbReference type="InterPro" id="IPR032259">
    <property type="entry name" value="HIBYL-CoA-H"/>
</dbReference>
<name>A0A9P5T837_9AGAM</name>
<protein>
    <recommendedName>
        <fullName evidence="2">3-hydroxyisobutyryl-CoA hydrolase</fullName>
        <ecNumber evidence="2">3.1.2.4</ecNumber>
    </recommendedName>
</protein>
<dbReference type="GO" id="GO:0006574">
    <property type="term" value="P:L-valine catabolic process"/>
    <property type="evidence" value="ECO:0007669"/>
    <property type="project" value="TreeGrafter"/>
</dbReference>
<dbReference type="EC" id="3.1.2.4" evidence="2"/>
<dbReference type="PANTHER" id="PTHR43176">
    <property type="entry name" value="3-HYDROXYISOBUTYRYL-COA HYDROLASE-RELATED"/>
    <property type="match status" value="1"/>
</dbReference>
<dbReference type="CDD" id="cd06558">
    <property type="entry name" value="crotonase-like"/>
    <property type="match status" value="1"/>
</dbReference>
<dbReference type="InterPro" id="IPR045004">
    <property type="entry name" value="ECH_dom"/>
</dbReference>
<dbReference type="InterPro" id="IPR029045">
    <property type="entry name" value="ClpP/crotonase-like_dom_sf"/>
</dbReference>
<comment type="caution">
    <text evidence="5">The sequence shown here is derived from an EMBL/GenBank/DDBJ whole genome shotgun (WGS) entry which is preliminary data.</text>
</comment>
<sequence>MSSRVLTAARRTDVISRHMATVPKLSEIQEPLVKFEESFAVRRFILNRPSKLNALNAPMLKLLASQIEQWNKAELCGVIVGTGVGKAFSAGGDVASVIEYTASDAARPEAVDFFQREYELDYFLATLSKPYVAILDGITFGGGFGLAAPAPFRVATEKCSISMPETKIGFFPDVGASYYLSRLDGQIGTYLALTGTSLTGRATFEHGLATHYIPSARVPMLLENLAALEKPTYVQVNEAIEDLHYDTEPTDPVAPLSGAIRLALDSAFSQETVEGIISTLQTFTTDDTGADVLQWAKDTLAVLRTRSPTSLKVALTSIRKAKLLSLLESFEMELGIAAAFCRGSSPDFRAGVTSVLLEKGKNGPPTWSPASLDQVDAARLEVFFRTEENAPQLVLPEVLGDNHPTPPSFLRYGLPSEDELQALVEGRHPSSGAGAVTLQELITKAEGLRGKRGVAGKVQEVVSRRCAVEQDGYLLWK</sequence>
<dbReference type="SUPFAM" id="SSF52096">
    <property type="entry name" value="ClpP/crotonase"/>
    <property type="match status" value="1"/>
</dbReference>
<keyword evidence="3 5" id="KW-0378">Hydrolase</keyword>
<gene>
    <name evidence="5" type="ORF">DFH94DRAFT_693634</name>
</gene>
<evidence type="ECO:0000256" key="2">
    <source>
        <dbReference type="ARBA" id="ARBA00011915"/>
    </source>
</evidence>
<comment type="catalytic activity">
    <reaction evidence="1">
        <text>3-hydroxy-2-methylpropanoyl-CoA + H2O = 3-hydroxy-2-methylpropanoate + CoA + H(+)</text>
        <dbReference type="Rhea" id="RHEA:20888"/>
        <dbReference type="ChEBI" id="CHEBI:11805"/>
        <dbReference type="ChEBI" id="CHEBI:15377"/>
        <dbReference type="ChEBI" id="CHEBI:15378"/>
        <dbReference type="ChEBI" id="CHEBI:57287"/>
        <dbReference type="ChEBI" id="CHEBI:57340"/>
        <dbReference type="EC" id="3.1.2.4"/>
    </reaction>
</comment>
<dbReference type="Proteomes" id="UP000759537">
    <property type="component" value="Unassembled WGS sequence"/>
</dbReference>
<dbReference type="Gene3D" id="3.90.226.10">
    <property type="entry name" value="2-enoyl-CoA Hydratase, Chain A, domain 1"/>
    <property type="match status" value="1"/>
</dbReference>
<dbReference type="EMBL" id="WHVB01000010">
    <property type="protein sequence ID" value="KAF8479270.1"/>
    <property type="molecule type" value="Genomic_DNA"/>
</dbReference>
<dbReference type="PANTHER" id="PTHR43176:SF3">
    <property type="entry name" value="3-HYDROXYISOBUTYRYL-COA HYDROLASE, MITOCHONDRIAL"/>
    <property type="match status" value="1"/>
</dbReference>
<dbReference type="OrthoDB" id="1737613at2759"/>
<keyword evidence="6" id="KW-1185">Reference proteome</keyword>
<dbReference type="AlphaFoldDB" id="A0A9P5T837"/>
<dbReference type="NCBIfam" id="NF004127">
    <property type="entry name" value="PRK05617.1"/>
    <property type="match status" value="1"/>
</dbReference>
<organism evidence="5 6">
    <name type="scientific">Russula ochroleuca</name>
    <dbReference type="NCBI Taxonomy" id="152965"/>
    <lineage>
        <taxon>Eukaryota</taxon>
        <taxon>Fungi</taxon>
        <taxon>Dikarya</taxon>
        <taxon>Basidiomycota</taxon>
        <taxon>Agaricomycotina</taxon>
        <taxon>Agaricomycetes</taxon>
        <taxon>Russulales</taxon>
        <taxon>Russulaceae</taxon>
        <taxon>Russula</taxon>
    </lineage>
</organism>
<reference evidence="5" key="2">
    <citation type="journal article" date="2020" name="Nat. Commun.">
        <title>Large-scale genome sequencing of mycorrhizal fungi provides insights into the early evolution of symbiotic traits.</title>
        <authorList>
            <person name="Miyauchi S."/>
            <person name="Kiss E."/>
            <person name="Kuo A."/>
            <person name="Drula E."/>
            <person name="Kohler A."/>
            <person name="Sanchez-Garcia M."/>
            <person name="Morin E."/>
            <person name="Andreopoulos B."/>
            <person name="Barry K.W."/>
            <person name="Bonito G."/>
            <person name="Buee M."/>
            <person name="Carver A."/>
            <person name="Chen C."/>
            <person name="Cichocki N."/>
            <person name="Clum A."/>
            <person name="Culley D."/>
            <person name="Crous P.W."/>
            <person name="Fauchery L."/>
            <person name="Girlanda M."/>
            <person name="Hayes R.D."/>
            <person name="Keri Z."/>
            <person name="LaButti K."/>
            <person name="Lipzen A."/>
            <person name="Lombard V."/>
            <person name="Magnuson J."/>
            <person name="Maillard F."/>
            <person name="Murat C."/>
            <person name="Nolan M."/>
            <person name="Ohm R.A."/>
            <person name="Pangilinan J."/>
            <person name="Pereira M.F."/>
            <person name="Perotto S."/>
            <person name="Peter M."/>
            <person name="Pfister S."/>
            <person name="Riley R."/>
            <person name="Sitrit Y."/>
            <person name="Stielow J.B."/>
            <person name="Szollosi G."/>
            <person name="Zifcakova L."/>
            <person name="Stursova M."/>
            <person name="Spatafora J.W."/>
            <person name="Tedersoo L."/>
            <person name="Vaario L.M."/>
            <person name="Yamada A."/>
            <person name="Yan M."/>
            <person name="Wang P."/>
            <person name="Xu J."/>
            <person name="Bruns T."/>
            <person name="Baldrian P."/>
            <person name="Vilgalys R."/>
            <person name="Dunand C."/>
            <person name="Henrissat B."/>
            <person name="Grigoriev I.V."/>
            <person name="Hibbett D."/>
            <person name="Nagy L.G."/>
            <person name="Martin F.M."/>
        </authorList>
    </citation>
    <scope>NUCLEOTIDE SEQUENCE</scope>
    <source>
        <strain evidence="5">Prilba</strain>
    </source>
</reference>
<accession>A0A9P5T837</accession>
<reference evidence="5" key="1">
    <citation type="submission" date="2019-10" db="EMBL/GenBank/DDBJ databases">
        <authorList>
            <consortium name="DOE Joint Genome Institute"/>
            <person name="Kuo A."/>
            <person name="Miyauchi S."/>
            <person name="Kiss E."/>
            <person name="Drula E."/>
            <person name="Kohler A."/>
            <person name="Sanchez-Garcia M."/>
            <person name="Andreopoulos B."/>
            <person name="Barry K.W."/>
            <person name="Bonito G."/>
            <person name="Buee M."/>
            <person name="Carver A."/>
            <person name="Chen C."/>
            <person name="Cichocki N."/>
            <person name="Clum A."/>
            <person name="Culley D."/>
            <person name="Crous P.W."/>
            <person name="Fauchery L."/>
            <person name="Girlanda M."/>
            <person name="Hayes R."/>
            <person name="Keri Z."/>
            <person name="LaButti K."/>
            <person name="Lipzen A."/>
            <person name="Lombard V."/>
            <person name="Magnuson J."/>
            <person name="Maillard F."/>
            <person name="Morin E."/>
            <person name="Murat C."/>
            <person name="Nolan M."/>
            <person name="Ohm R."/>
            <person name="Pangilinan J."/>
            <person name="Pereira M."/>
            <person name="Perotto S."/>
            <person name="Peter M."/>
            <person name="Riley R."/>
            <person name="Sitrit Y."/>
            <person name="Stielow B."/>
            <person name="Szollosi G."/>
            <person name="Zifcakova L."/>
            <person name="Stursova M."/>
            <person name="Spatafora J.W."/>
            <person name="Tedersoo L."/>
            <person name="Vaario L.-M."/>
            <person name="Yamada A."/>
            <person name="Yan M."/>
            <person name="Wang P."/>
            <person name="Xu J."/>
            <person name="Bruns T."/>
            <person name="Baldrian P."/>
            <person name="Vilgalys R."/>
            <person name="Henrissat B."/>
            <person name="Grigoriev I.V."/>
            <person name="Hibbett D."/>
            <person name="Nagy L.G."/>
            <person name="Martin F.M."/>
        </authorList>
    </citation>
    <scope>NUCLEOTIDE SEQUENCE</scope>
    <source>
        <strain evidence="5">Prilba</strain>
    </source>
</reference>
<evidence type="ECO:0000259" key="4">
    <source>
        <dbReference type="Pfam" id="PF16113"/>
    </source>
</evidence>
<evidence type="ECO:0000313" key="6">
    <source>
        <dbReference type="Proteomes" id="UP000759537"/>
    </source>
</evidence>